<feature type="transmembrane region" description="Helical" evidence="8">
    <location>
        <begin position="204"/>
        <end position="223"/>
    </location>
</feature>
<evidence type="ECO:0000256" key="8">
    <source>
        <dbReference type="SAM" id="Phobius"/>
    </source>
</evidence>
<dbReference type="PANTHER" id="PTHR42709:SF6">
    <property type="entry name" value="UNDECAPRENYL PHOSPHATE TRANSPORTER A"/>
    <property type="match status" value="1"/>
</dbReference>
<proteinExistence type="inferred from homology"/>
<name>A0A1V3C641_9ACTN</name>
<accession>A0A1V3C641</accession>
<feature type="compositionally biased region" description="Basic and acidic residues" evidence="7">
    <location>
        <begin position="1"/>
        <end position="15"/>
    </location>
</feature>
<comment type="subcellular location">
    <subcellularLocation>
        <location evidence="1">Cell membrane</location>
        <topology evidence="1">Multi-pass membrane protein</topology>
    </subcellularLocation>
</comment>
<keyword evidence="4 8" id="KW-0812">Transmembrane</keyword>
<dbReference type="EMBL" id="MCOK01000001">
    <property type="protein sequence ID" value="OOC55996.1"/>
    <property type="molecule type" value="Genomic_DNA"/>
</dbReference>
<keyword evidence="6 8" id="KW-0472">Membrane</keyword>
<feature type="transmembrane region" description="Helical" evidence="8">
    <location>
        <begin position="96"/>
        <end position="115"/>
    </location>
</feature>
<dbReference type="Pfam" id="PF09335">
    <property type="entry name" value="VTT_dom"/>
    <property type="match status" value="1"/>
</dbReference>
<feature type="compositionally biased region" description="Basic and acidic residues" evidence="7">
    <location>
        <begin position="23"/>
        <end position="48"/>
    </location>
</feature>
<feature type="domain" description="VTT" evidence="9">
    <location>
        <begin position="112"/>
        <end position="227"/>
    </location>
</feature>
<feature type="transmembrane region" description="Helical" evidence="8">
    <location>
        <begin position="174"/>
        <end position="197"/>
    </location>
</feature>
<dbReference type="STRING" id="501010.NOSIN_20925"/>
<feature type="transmembrane region" description="Helical" evidence="8">
    <location>
        <begin position="243"/>
        <end position="261"/>
    </location>
</feature>
<evidence type="ECO:0000256" key="2">
    <source>
        <dbReference type="ARBA" id="ARBA00010792"/>
    </source>
</evidence>
<sequence>MATTENGDRTDEDPAVRQTGPESPREAGDLPTKEEREREREQRKKEEAQAALRALKPWQGKATRQDKALMAAFFGLPLFFMAMTPFKPFLIAHHPVLLEFVTGSTSAIGAAAAFSRVGDLPMWLVVVAGVFGKVKLDWLFWWVGRRWGRGIVNLLAPGEKAQRFADGAQSMNPWIIRVALLLNYVPGVPSALVHVIAGWTGMRLAAFMALDVVGALLLTATVASVGYAAGQTGVDIVLMVDKYALWVSIGIILLMAFVPAIKKNRAAKAAARG</sequence>
<evidence type="ECO:0000256" key="3">
    <source>
        <dbReference type="ARBA" id="ARBA00022475"/>
    </source>
</evidence>
<keyword evidence="11" id="KW-1185">Reference proteome</keyword>
<feature type="transmembrane region" description="Helical" evidence="8">
    <location>
        <begin position="122"/>
        <end position="143"/>
    </location>
</feature>
<protein>
    <submittedName>
        <fullName evidence="10">Membrane-associated protein</fullName>
    </submittedName>
</protein>
<dbReference type="Proteomes" id="UP000189004">
    <property type="component" value="Unassembled WGS sequence"/>
</dbReference>
<comment type="similarity">
    <text evidence="2">Belongs to the DedA family.</text>
</comment>
<keyword evidence="5 8" id="KW-1133">Transmembrane helix</keyword>
<evidence type="ECO:0000256" key="5">
    <source>
        <dbReference type="ARBA" id="ARBA00022989"/>
    </source>
</evidence>
<dbReference type="GO" id="GO:0005886">
    <property type="term" value="C:plasma membrane"/>
    <property type="evidence" value="ECO:0007669"/>
    <property type="project" value="UniProtKB-SubCell"/>
</dbReference>
<dbReference type="RefSeq" id="WP_077692429.1">
    <property type="nucleotide sequence ID" value="NZ_MCOK01000001.1"/>
</dbReference>
<dbReference type="InterPro" id="IPR051311">
    <property type="entry name" value="DedA_domain"/>
</dbReference>
<organism evidence="10 11">
    <name type="scientific">Nocardiopsis sinuspersici</name>
    <dbReference type="NCBI Taxonomy" id="501010"/>
    <lineage>
        <taxon>Bacteria</taxon>
        <taxon>Bacillati</taxon>
        <taxon>Actinomycetota</taxon>
        <taxon>Actinomycetes</taxon>
        <taxon>Streptosporangiales</taxon>
        <taxon>Nocardiopsidaceae</taxon>
        <taxon>Nocardiopsis</taxon>
    </lineage>
</organism>
<feature type="region of interest" description="Disordered" evidence="7">
    <location>
        <begin position="1"/>
        <end position="49"/>
    </location>
</feature>
<dbReference type="AlphaFoldDB" id="A0A1V3C641"/>
<evidence type="ECO:0000313" key="10">
    <source>
        <dbReference type="EMBL" id="OOC55996.1"/>
    </source>
</evidence>
<evidence type="ECO:0000313" key="11">
    <source>
        <dbReference type="Proteomes" id="UP000189004"/>
    </source>
</evidence>
<evidence type="ECO:0000256" key="1">
    <source>
        <dbReference type="ARBA" id="ARBA00004651"/>
    </source>
</evidence>
<evidence type="ECO:0000256" key="6">
    <source>
        <dbReference type="ARBA" id="ARBA00023136"/>
    </source>
</evidence>
<dbReference type="InterPro" id="IPR032816">
    <property type="entry name" value="VTT_dom"/>
</dbReference>
<feature type="transmembrane region" description="Helical" evidence="8">
    <location>
        <begin position="68"/>
        <end position="90"/>
    </location>
</feature>
<dbReference type="PANTHER" id="PTHR42709">
    <property type="entry name" value="ALKALINE PHOSPHATASE LIKE PROTEIN"/>
    <property type="match status" value="1"/>
</dbReference>
<evidence type="ECO:0000256" key="4">
    <source>
        <dbReference type="ARBA" id="ARBA00022692"/>
    </source>
</evidence>
<gene>
    <name evidence="10" type="ORF">NOSIN_20925</name>
</gene>
<evidence type="ECO:0000259" key="9">
    <source>
        <dbReference type="Pfam" id="PF09335"/>
    </source>
</evidence>
<evidence type="ECO:0000256" key="7">
    <source>
        <dbReference type="SAM" id="MobiDB-lite"/>
    </source>
</evidence>
<keyword evidence="3" id="KW-1003">Cell membrane</keyword>
<comment type="caution">
    <text evidence="10">The sequence shown here is derived from an EMBL/GenBank/DDBJ whole genome shotgun (WGS) entry which is preliminary data.</text>
</comment>
<reference evidence="11" key="1">
    <citation type="submission" date="2016-08" db="EMBL/GenBank/DDBJ databases">
        <authorList>
            <person name="Tokovenko B."/>
            <person name="Kalinowski J."/>
        </authorList>
    </citation>
    <scope>NUCLEOTIDE SEQUENCE [LARGE SCALE GENOMIC DNA]</scope>
    <source>
        <strain evidence="11">UTMC102</strain>
    </source>
</reference>